<gene>
    <name evidence="2" type="ORF">N7469_004602</name>
</gene>
<reference evidence="2" key="2">
    <citation type="journal article" date="2023" name="IMA Fungus">
        <title>Comparative genomic study of the Penicillium genus elucidates a diverse pangenome and 15 lateral gene transfer events.</title>
        <authorList>
            <person name="Petersen C."/>
            <person name="Sorensen T."/>
            <person name="Nielsen M.R."/>
            <person name="Sondergaard T.E."/>
            <person name="Sorensen J.L."/>
            <person name="Fitzpatrick D.A."/>
            <person name="Frisvad J.C."/>
            <person name="Nielsen K.L."/>
        </authorList>
    </citation>
    <scope>NUCLEOTIDE SEQUENCE</scope>
    <source>
        <strain evidence="2">IBT 23319</strain>
    </source>
</reference>
<dbReference type="InterPro" id="IPR022198">
    <property type="entry name" value="DUF3723"/>
</dbReference>
<evidence type="ECO:0000256" key="1">
    <source>
        <dbReference type="SAM" id="MobiDB-lite"/>
    </source>
</evidence>
<keyword evidence="3" id="KW-1185">Reference proteome</keyword>
<dbReference type="AlphaFoldDB" id="A0A9W9TSF7"/>
<comment type="caution">
    <text evidence="2">The sequence shown here is derived from an EMBL/GenBank/DDBJ whole genome shotgun (WGS) entry which is preliminary data.</text>
</comment>
<dbReference type="Pfam" id="PF12520">
    <property type="entry name" value="DUF3723"/>
    <property type="match status" value="1"/>
</dbReference>
<organism evidence="2 3">
    <name type="scientific">Penicillium citrinum</name>
    <dbReference type="NCBI Taxonomy" id="5077"/>
    <lineage>
        <taxon>Eukaryota</taxon>
        <taxon>Fungi</taxon>
        <taxon>Dikarya</taxon>
        <taxon>Ascomycota</taxon>
        <taxon>Pezizomycotina</taxon>
        <taxon>Eurotiomycetes</taxon>
        <taxon>Eurotiomycetidae</taxon>
        <taxon>Eurotiales</taxon>
        <taxon>Aspergillaceae</taxon>
        <taxon>Penicillium</taxon>
    </lineage>
</organism>
<feature type="compositionally biased region" description="Basic and acidic residues" evidence="1">
    <location>
        <begin position="803"/>
        <end position="815"/>
    </location>
</feature>
<evidence type="ECO:0000313" key="2">
    <source>
        <dbReference type="EMBL" id="KAJ5235434.1"/>
    </source>
</evidence>
<feature type="region of interest" description="Disordered" evidence="1">
    <location>
        <begin position="584"/>
        <end position="605"/>
    </location>
</feature>
<dbReference type="RefSeq" id="XP_056502934.1">
    <property type="nucleotide sequence ID" value="XM_056643522.1"/>
</dbReference>
<feature type="compositionally biased region" description="Polar residues" evidence="1">
    <location>
        <begin position="584"/>
        <end position="601"/>
    </location>
</feature>
<feature type="region of interest" description="Disordered" evidence="1">
    <location>
        <begin position="803"/>
        <end position="824"/>
    </location>
</feature>
<proteinExistence type="predicted"/>
<evidence type="ECO:0000313" key="3">
    <source>
        <dbReference type="Proteomes" id="UP001147733"/>
    </source>
</evidence>
<dbReference type="GeneID" id="81382689"/>
<protein>
    <submittedName>
        <fullName evidence="2">Uncharacterized protein</fullName>
    </submittedName>
</protein>
<dbReference type="EMBL" id="JAPQKT010000003">
    <property type="protein sequence ID" value="KAJ5235434.1"/>
    <property type="molecule type" value="Genomic_DNA"/>
</dbReference>
<reference evidence="2" key="1">
    <citation type="submission" date="2022-11" db="EMBL/GenBank/DDBJ databases">
        <authorList>
            <person name="Petersen C."/>
        </authorList>
    </citation>
    <scope>NUCLEOTIDE SEQUENCE</scope>
    <source>
        <strain evidence="2">IBT 23319</strain>
    </source>
</reference>
<accession>A0A9W9TSF7</accession>
<sequence>MDASDNTLGHHTNRLAAQRLQYYQGCVVIGFQHLRFQNDSALGSRLLDERNVTRIIKIFEIEGCGNLEPEHRVAALVDGDTLSRALSLSGLTRDAILDPTKQSRLFLEGDVHLTCVYGRHRLKAAESFGETNWLVDLYLDQIPAESVTQLREESAKSLDLTDGEIYRTMRLYQISQNTALERKWQAKLKSDGRRQDIRRLQRDGVLLGILDKLLPYVGLWKPLKTTQIERMLGLKCPELLRNYLKCVHETWSHILDVNAGLLVDPSSVQLLEGLMPRASFSDRSRINHLVETGQVFALVSETAERESIRSRLFSTPGRIISLNTMVQDTLFLEEPARALRRLCPKFTGSFRNAMRYRWSQTGTQRTLEIQKSEHKFDTIQHSADSFALCIMQLWLFAFRHFIPQQRRAKNQSHFGWSTEAHSLRKLAGLAHRLGFESKEIGELLSENLYQSIAKGFIESLCKEDFYIIEQRRITALSTQVQRILRNLPIQSEEEVDAVEYVTNNPESEAKNRFNCPALDQHESQRKFLFLKSIFGPEQAAAQYPTPLGVTREMLLCFFGHKLKNVFSGSLIDEPELHIQQFSTQEARTQSPIQNNFTTGQDPESIEEHTGISNEIDEFEGMTEDQCSSQYSRSPGLPVITEEIFSEPVEIEPHPSGTPDAPPPVAPGFEDASCIGPMEQRNHLTVRRRVPEILNTWFQAQHDVIVIFLFESRTYFKFSQTGGFNLRSTLQDLSREHIFITINEFGIGTPDINKTYEETLREGLLLVCRRDNPAQGKDEIGMISLDRLQDYILNYDILTGKRKADNNADLDGEPRKRPLRPSSHS</sequence>
<dbReference type="OrthoDB" id="4227485at2759"/>
<dbReference type="Proteomes" id="UP001147733">
    <property type="component" value="Unassembled WGS sequence"/>
</dbReference>
<name>A0A9W9TSF7_PENCI</name>